<dbReference type="UniPathway" id="UPA00248">
    <property type="reaction ID" value="UER00314"/>
</dbReference>
<comment type="catalytic activity">
    <reaction evidence="5">
        <text>S-adenosyl 3-(methylsulfanyl)propylamine + putrescine = S-methyl-5'-thioadenosine + spermidine + H(+)</text>
        <dbReference type="Rhea" id="RHEA:12721"/>
        <dbReference type="ChEBI" id="CHEBI:15378"/>
        <dbReference type="ChEBI" id="CHEBI:17509"/>
        <dbReference type="ChEBI" id="CHEBI:57443"/>
        <dbReference type="ChEBI" id="CHEBI:57834"/>
        <dbReference type="ChEBI" id="CHEBI:326268"/>
        <dbReference type="EC" id="2.5.1.16"/>
    </reaction>
</comment>
<keyword evidence="5" id="KW-0472">Membrane</keyword>
<dbReference type="GO" id="GO:0005829">
    <property type="term" value="C:cytosol"/>
    <property type="evidence" value="ECO:0007669"/>
    <property type="project" value="TreeGrafter"/>
</dbReference>
<evidence type="ECO:0000256" key="3">
    <source>
        <dbReference type="ARBA" id="ARBA00023066"/>
    </source>
</evidence>
<evidence type="ECO:0000256" key="6">
    <source>
        <dbReference type="PROSITE-ProRule" id="PRU00354"/>
    </source>
</evidence>
<keyword evidence="5" id="KW-0812">Transmembrane</keyword>
<evidence type="ECO:0000256" key="5">
    <source>
        <dbReference type="HAMAP-Rule" id="MF_00198"/>
    </source>
</evidence>
<evidence type="ECO:0000256" key="4">
    <source>
        <dbReference type="ARBA" id="ARBA00023115"/>
    </source>
</evidence>
<dbReference type="EMBL" id="CP001940">
    <property type="protein sequence ID" value="ADH84735.1"/>
    <property type="molecule type" value="Genomic_DNA"/>
</dbReference>
<accession>D6Z578</accession>
<feature type="transmembrane region" description="Helical" evidence="5">
    <location>
        <begin position="716"/>
        <end position="737"/>
    </location>
</feature>
<keyword evidence="5" id="KW-1133">Transmembrane helix</keyword>
<dbReference type="InterPro" id="IPR029063">
    <property type="entry name" value="SAM-dependent_MTases_sf"/>
</dbReference>
<keyword evidence="4 5" id="KW-0620">Polyamine biosynthesis</keyword>
<keyword evidence="9" id="KW-1185">Reference proteome</keyword>
<feature type="transmembrane region" description="Helical" evidence="5">
    <location>
        <begin position="605"/>
        <end position="628"/>
    </location>
</feature>
<dbReference type="CDD" id="cd02440">
    <property type="entry name" value="AdoMet_MTases"/>
    <property type="match status" value="1"/>
</dbReference>
<gene>
    <name evidence="5" type="primary">speE</name>
    <name evidence="8" type="ordered locus">DaAHT2_0018</name>
</gene>
<dbReference type="HAMAP" id="MF_00198">
    <property type="entry name" value="Spermidine_synth"/>
    <property type="match status" value="1"/>
</dbReference>
<dbReference type="NCBIfam" id="NF037959">
    <property type="entry name" value="MFS_SpdSyn"/>
    <property type="match status" value="1"/>
</dbReference>
<feature type="domain" description="PABS" evidence="7">
    <location>
        <begin position="229"/>
        <end position="461"/>
    </location>
</feature>
<keyword evidence="3 5" id="KW-0745">Spermidine biosynthesis</keyword>
<dbReference type="Proteomes" id="UP000001508">
    <property type="component" value="Chromosome"/>
</dbReference>
<comment type="subunit">
    <text evidence="5">Homodimer or homotetramer.</text>
</comment>
<dbReference type="Pfam" id="PF01564">
    <property type="entry name" value="Spermine_synth"/>
    <property type="match status" value="1"/>
</dbReference>
<dbReference type="GO" id="GO:0004766">
    <property type="term" value="F:spermidine synthase activity"/>
    <property type="evidence" value="ECO:0007669"/>
    <property type="project" value="UniProtKB-UniRule"/>
</dbReference>
<keyword evidence="5" id="KW-1003">Cell membrane</keyword>
<keyword evidence="2 5" id="KW-0808">Transferase</keyword>
<comment type="caution">
    <text evidence="5 6">Lacks conserved residue(s) required for the propagation of feature annotation.</text>
</comment>
<comment type="similarity">
    <text evidence="1 5">Belongs to the spermidine/spermine synthase family.</text>
</comment>
<dbReference type="KEGG" id="dak:DaAHT2_0018"/>
<dbReference type="STRING" id="589865.DaAHT2_0018"/>
<reference evidence="9" key="1">
    <citation type="submission" date="2010-02" db="EMBL/GenBank/DDBJ databases">
        <title>Complete sequence of Desulfurivibrio alkaliphilus AHT2.</title>
        <authorList>
            <consortium name="US DOE Joint Genome Institute"/>
            <person name="Pitluck S."/>
            <person name="Chertkov O."/>
            <person name="Detter J.C."/>
            <person name="Han C."/>
            <person name="Tapia R."/>
            <person name="Larimer F."/>
            <person name="Land M."/>
            <person name="Hauser L."/>
            <person name="Kyrpides N."/>
            <person name="Mikhailova N."/>
            <person name="Sorokin D.Y."/>
            <person name="Muyzer G."/>
            <person name="Woyke T."/>
        </authorList>
    </citation>
    <scope>NUCLEOTIDE SEQUENCE [LARGE SCALE GENOMIC DNA]</scope>
    <source>
        <strain evidence="9">DSM 19089 / UNIQEM U267 / AHT2</strain>
    </source>
</reference>
<evidence type="ECO:0000313" key="8">
    <source>
        <dbReference type="EMBL" id="ADH84735.1"/>
    </source>
</evidence>
<evidence type="ECO:0000256" key="1">
    <source>
        <dbReference type="ARBA" id="ARBA00007867"/>
    </source>
</evidence>
<comment type="function">
    <text evidence="5">Catalyzes the irreversible transfer of a propylamine group from the amino donor S-adenosylmethioninamine (decarboxy-AdoMet) to putrescine (1,4-diaminobutane) to yield spermidine.</text>
</comment>
<feature type="transmembrane region" description="Helical" evidence="5">
    <location>
        <begin position="111"/>
        <end position="130"/>
    </location>
</feature>
<evidence type="ECO:0000259" key="7">
    <source>
        <dbReference type="PROSITE" id="PS51006"/>
    </source>
</evidence>
<sequence>MAFMKRRVCVAILVMGFSGLVAEILLLRELLIVFSGNELSIGIILANWLLLEAFGCYFVGRRTERSRRRLMDFTFLTVLFSLALVLAVFLTRLIKPLLGVSIGESIGVMPMFYSSLLILLPVSILHGALFTYSCQIYADLSARNASPAGRVYVYETVGTIIGGIACTYLLIPHLHALQAVVWLALLNFAVCLVLLAPLRQAGAGPKAVLAAVGGLLVLGGYAALSGQVERWHHHAIKVQWQGLNVVHYQHSPYGNISVVENEGQYIYFLDGVAAIFAPIPDIPMVEKFVNIPLLVHPEPREVLVLSGGAGGVINEILKHPTVDSVEYAEQDPLLLELLERFPTPLTVSELTDPKVRVHPIDGRLWLKTSRERYDLIFIGVAEPANLQANRYFTAEFFALVQSRLKPDGIVVLGLPGSLTFLNDELKNLNSSIFHTLESVFAHLRVIPGDGRNLFMASDAPAITTLDAPKLLARLEAREISTEGMMPWHIERQLHPGWQEWFADFIADSSRKINYDFQPLAMFYQLTHWNALYSPAFGRLFQQFERVNLGSGALLLLGLPVACLLARRLAVRPLRLGIPLAIAGTGFAGMIYSLVVIFAFQTIYGYVFSWIGLLVAAFMAGAAAGAMLTSAALGGGVKTAPLKLFKQLELVIIGFSLLLPLLFVAINAYALSESALLFARLLFLLVSLAGGLLVGAQFPLANQLYLGSQTGLSHTAALLYTSDLLGGWVGGIIGGVVLLPVLGLTGTCMAIGMLKVVSFVIISSEPAGLYKEV</sequence>
<dbReference type="InParanoid" id="D6Z578"/>
<feature type="transmembrane region" description="Helical" evidence="5">
    <location>
        <begin position="177"/>
        <end position="195"/>
    </location>
</feature>
<dbReference type="HOGENOM" id="CLU_366270_0_0_7"/>
<dbReference type="Gene3D" id="3.40.50.150">
    <property type="entry name" value="Vaccinia Virus protein VP39"/>
    <property type="match status" value="1"/>
</dbReference>
<name>D6Z578_DESAT</name>
<feature type="transmembrane region" description="Helical" evidence="5">
    <location>
        <begin position="649"/>
        <end position="670"/>
    </location>
</feature>
<dbReference type="EC" id="2.5.1.16" evidence="5"/>
<dbReference type="PROSITE" id="PS51006">
    <property type="entry name" value="PABS_2"/>
    <property type="match status" value="1"/>
</dbReference>
<proteinExistence type="inferred from homology"/>
<dbReference type="SUPFAM" id="SSF53335">
    <property type="entry name" value="S-adenosyl-L-methionine-dependent methyltransferases"/>
    <property type="match status" value="1"/>
</dbReference>
<dbReference type="eggNOG" id="COG4262">
    <property type="taxonomic scope" value="Bacteria"/>
</dbReference>
<evidence type="ECO:0000256" key="2">
    <source>
        <dbReference type="ARBA" id="ARBA00022679"/>
    </source>
</evidence>
<feature type="binding site" evidence="5">
    <location>
        <begin position="361"/>
        <end position="362"/>
    </location>
    <ligand>
        <name>S-methyl-5'-thioadenosine</name>
        <dbReference type="ChEBI" id="CHEBI:17509"/>
    </ligand>
</feature>
<feature type="transmembrane region" description="Helical" evidence="5">
    <location>
        <begin position="151"/>
        <end position="171"/>
    </location>
</feature>
<comment type="pathway">
    <text evidence="5">Amine and polyamine biosynthesis; spermidine biosynthesis; spermidine from putrescine: step 1/1.</text>
</comment>
<evidence type="ECO:0000313" key="9">
    <source>
        <dbReference type="Proteomes" id="UP000001508"/>
    </source>
</evidence>
<feature type="transmembrane region" description="Helical" evidence="5">
    <location>
        <begin position="676"/>
        <end position="695"/>
    </location>
</feature>
<dbReference type="RefSeq" id="WP_013162266.1">
    <property type="nucleotide sequence ID" value="NC_014216.1"/>
</dbReference>
<feature type="transmembrane region" description="Helical" evidence="5">
    <location>
        <begin position="38"/>
        <end position="58"/>
    </location>
</feature>
<feature type="transmembrane region" description="Helical" evidence="5">
    <location>
        <begin position="70"/>
        <end position="91"/>
    </location>
</feature>
<comment type="subcellular location">
    <subcellularLocation>
        <location evidence="5">Cell membrane</location>
        <topology evidence="5">Multi-pass membrane protein</topology>
    </subcellularLocation>
</comment>
<dbReference type="InterPro" id="IPR030374">
    <property type="entry name" value="PABS"/>
</dbReference>
<dbReference type="GO" id="GO:0008295">
    <property type="term" value="P:spermidine biosynthetic process"/>
    <property type="evidence" value="ECO:0007669"/>
    <property type="project" value="UniProtKB-UniRule"/>
</dbReference>
<dbReference type="GO" id="GO:0005886">
    <property type="term" value="C:plasma membrane"/>
    <property type="evidence" value="ECO:0007669"/>
    <property type="project" value="UniProtKB-SubCell"/>
</dbReference>
<feature type="binding site" evidence="5">
    <location>
        <position position="329"/>
    </location>
    <ligand>
        <name>S-methyl-5'-thioadenosine</name>
        <dbReference type="ChEBI" id="CHEBI:17509"/>
    </ligand>
</feature>
<dbReference type="InterPro" id="IPR001045">
    <property type="entry name" value="Spermi_synthase"/>
</dbReference>
<dbReference type="PANTHER" id="PTHR11558">
    <property type="entry name" value="SPERMIDINE/SPERMINE SYNTHASE"/>
    <property type="match status" value="1"/>
</dbReference>
<dbReference type="PANTHER" id="PTHR11558:SF11">
    <property type="entry name" value="SPERMIDINE SYNTHASE"/>
    <property type="match status" value="1"/>
</dbReference>
<organism evidence="8 9">
    <name type="scientific">Desulfurivibrio alkaliphilus (strain DSM 19089 / UNIQEM U267 / AHT2)</name>
    <dbReference type="NCBI Taxonomy" id="589865"/>
    <lineage>
        <taxon>Bacteria</taxon>
        <taxon>Pseudomonadati</taxon>
        <taxon>Thermodesulfobacteriota</taxon>
        <taxon>Desulfobulbia</taxon>
        <taxon>Desulfobulbales</taxon>
        <taxon>Desulfobulbaceae</taxon>
        <taxon>Desulfurivibrio</taxon>
    </lineage>
</organism>
<feature type="transmembrane region" description="Helical" evidence="5">
    <location>
        <begin position="207"/>
        <end position="224"/>
    </location>
</feature>
<feature type="transmembrane region" description="Helical" evidence="5">
    <location>
        <begin position="577"/>
        <end position="599"/>
    </location>
</feature>
<dbReference type="AlphaFoldDB" id="D6Z578"/>
<comment type="caution">
    <text evidence="5">Lacks the conserved Asp active site.</text>
</comment>
<protein>
    <recommendedName>
        <fullName evidence="5">Polyamine aminopropyltransferase</fullName>
    </recommendedName>
    <alternativeName>
        <fullName evidence="5">Putrescine aminopropyltransferase</fullName>
        <shortName evidence="5">PAPT</shortName>
    </alternativeName>
    <alternativeName>
        <fullName evidence="5">Spermidine synthase</fullName>
        <shortName evidence="5">SPDS</shortName>
        <shortName evidence="5">SPDSY</shortName>
        <ecNumber evidence="5">2.5.1.16</ecNumber>
    </alternativeName>
</protein>